<organism evidence="1 2">
    <name type="scientific">Tropilaelaps mercedesae</name>
    <dbReference type="NCBI Taxonomy" id="418985"/>
    <lineage>
        <taxon>Eukaryota</taxon>
        <taxon>Metazoa</taxon>
        <taxon>Ecdysozoa</taxon>
        <taxon>Arthropoda</taxon>
        <taxon>Chelicerata</taxon>
        <taxon>Arachnida</taxon>
        <taxon>Acari</taxon>
        <taxon>Parasitiformes</taxon>
        <taxon>Mesostigmata</taxon>
        <taxon>Gamasina</taxon>
        <taxon>Dermanyssoidea</taxon>
        <taxon>Laelapidae</taxon>
        <taxon>Tropilaelaps</taxon>
    </lineage>
</organism>
<dbReference type="OrthoDB" id="6512010at2759"/>
<dbReference type="AlphaFoldDB" id="A0A1V9XVT6"/>
<gene>
    <name evidence="1" type="ORF">BIW11_06966</name>
</gene>
<evidence type="ECO:0000313" key="2">
    <source>
        <dbReference type="Proteomes" id="UP000192247"/>
    </source>
</evidence>
<sequence length="540" mass="60516">MGGFSKRILELLRELEFPGANSFTEVDIEIIAEDRNVADFFSKIAKMDPSLFLSKHESTVLQLVGEIHDSALSSLDAASVNEQRNLIALKKRHNKHIQTQLKHRREEKHALEKAISVLEEDEVIRRQHRLRREHGTAEGQELQMKVAQTLNKTQLRAQTSLNMLILQGQSQLKRMASVIEKLKSSSGLRNILDGELYITQANNLVDTMETINEIVDQLELDPECYVASVTADGQQLHIMKALRNATVRLDVCCNRITSVLRSMSKCSTSTFLQFEASMTSYKLAVQDAIQILTNELFDMANVNMRRRLEQIGPVLTSLEAIVCAHQCVLMEEISLLKSCVQMVDASHDWVESIISELSIMDSNTKNAMVMSRPLANSTLVSDMSFSGGRPLSILAPPLLEKTQGSAASISTHSTFMGASGQNWRPPQLISQIADAFSVVDRTCESLQQICKQIQVDRRILCGRQGVEVLPEAARIQLQTATVDIATKKEKIKELLQVKEGFLKDKQSQNQAHRTRLLVPQIILKEVDVLDKQAFDDFSIA</sequence>
<reference evidence="1 2" key="1">
    <citation type="journal article" date="2017" name="Gigascience">
        <title>Draft genome of the honey bee ectoparasitic mite, Tropilaelaps mercedesae, is shaped by the parasitic life history.</title>
        <authorList>
            <person name="Dong X."/>
            <person name="Armstrong S.D."/>
            <person name="Xia D."/>
            <person name="Makepeace B.L."/>
            <person name="Darby A.C."/>
            <person name="Kadowaki T."/>
        </authorList>
    </citation>
    <scope>NUCLEOTIDE SEQUENCE [LARGE SCALE GENOMIC DNA]</scope>
    <source>
        <strain evidence="1">Wuxi-XJTLU</strain>
    </source>
</reference>
<name>A0A1V9XVT6_9ACAR</name>
<dbReference type="Proteomes" id="UP000192247">
    <property type="component" value="Unassembled WGS sequence"/>
</dbReference>
<dbReference type="EMBL" id="MNPL01003327">
    <property type="protein sequence ID" value="OQR77616.1"/>
    <property type="molecule type" value="Genomic_DNA"/>
</dbReference>
<evidence type="ECO:0000313" key="1">
    <source>
        <dbReference type="EMBL" id="OQR77616.1"/>
    </source>
</evidence>
<protein>
    <submittedName>
        <fullName evidence="1">Uncharacterized protein</fullName>
    </submittedName>
</protein>
<keyword evidence="2" id="KW-1185">Reference proteome</keyword>
<accession>A0A1V9XVT6</accession>
<comment type="caution">
    <text evidence="1">The sequence shown here is derived from an EMBL/GenBank/DDBJ whole genome shotgun (WGS) entry which is preliminary data.</text>
</comment>
<proteinExistence type="predicted"/>
<dbReference type="InParanoid" id="A0A1V9XVT6"/>